<protein>
    <submittedName>
        <fullName evidence="1">XtrA/YqaO family protein</fullName>
    </submittedName>
</protein>
<dbReference type="Proteomes" id="UP001595817">
    <property type="component" value="Unassembled WGS sequence"/>
</dbReference>
<dbReference type="RefSeq" id="WP_378157347.1">
    <property type="nucleotide sequence ID" value="NZ_JBHSEC010000022.1"/>
</dbReference>
<reference evidence="2" key="1">
    <citation type="journal article" date="2019" name="Int. J. Syst. Evol. Microbiol.">
        <title>The Global Catalogue of Microorganisms (GCM) 10K type strain sequencing project: providing services to taxonomists for standard genome sequencing and annotation.</title>
        <authorList>
            <consortium name="The Broad Institute Genomics Platform"/>
            <consortium name="The Broad Institute Genome Sequencing Center for Infectious Disease"/>
            <person name="Wu L."/>
            <person name="Ma J."/>
        </authorList>
    </citation>
    <scope>NUCLEOTIDE SEQUENCE [LARGE SCALE GENOMIC DNA]</scope>
    <source>
        <strain evidence="2">CCUG 59778</strain>
    </source>
</reference>
<gene>
    <name evidence="1" type="ORF">ACFOZY_16020</name>
</gene>
<comment type="caution">
    <text evidence="1">The sequence shown here is derived from an EMBL/GenBank/DDBJ whole genome shotgun (WGS) entry which is preliminary data.</text>
</comment>
<evidence type="ECO:0000313" key="2">
    <source>
        <dbReference type="Proteomes" id="UP001595817"/>
    </source>
</evidence>
<proteinExistence type="predicted"/>
<dbReference type="EMBL" id="JBHSEC010000022">
    <property type="protein sequence ID" value="MFC4411898.1"/>
    <property type="molecule type" value="Genomic_DNA"/>
</dbReference>
<keyword evidence="2" id="KW-1185">Reference proteome</keyword>
<sequence length="65" mass="7362">MRMKEIEVDSNGELKLDLMELPSSCVLIISEGKAKLTELPVFAETKIITHAGQVKRVKWDEGEEF</sequence>
<organism evidence="1 2">
    <name type="scientific">Chungangia koreensis</name>
    <dbReference type="NCBI Taxonomy" id="752657"/>
    <lineage>
        <taxon>Bacteria</taxon>
        <taxon>Bacillati</taxon>
        <taxon>Bacillota</taxon>
        <taxon>Bacilli</taxon>
        <taxon>Lactobacillales</taxon>
        <taxon>Chungangia</taxon>
    </lineage>
</organism>
<name>A0ABV8X9M2_9LACT</name>
<accession>A0ABV8X9M2</accession>
<evidence type="ECO:0000313" key="1">
    <source>
        <dbReference type="EMBL" id="MFC4411898.1"/>
    </source>
</evidence>
<dbReference type="InterPro" id="IPR035530">
    <property type="entry name" value="PBSX_XtrA"/>
</dbReference>
<dbReference type="Pfam" id="PF17356">
    <property type="entry name" value="PBSX_XtrA"/>
    <property type="match status" value="1"/>
</dbReference>